<organism evidence="2 3">
    <name type="scientific">Polyrhizophydium stewartii</name>
    <dbReference type="NCBI Taxonomy" id="2732419"/>
    <lineage>
        <taxon>Eukaryota</taxon>
        <taxon>Fungi</taxon>
        <taxon>Fungi incertae sedis</taxon>
        <taxon>Chytridiomycota</taxon>
        <taxon>Chytridiomycota incertae sedis</taxon>
        <taxon>Chytridiomycetes</taxon>
        <taxon>Rhizophydiales</taxon>
        <taxon>Rhizophydiales incertae sedis</taxon>
        <taxon>Polyrhizophydium</taxon>
    </lineage>
</organism>
<gene>
    <name evidence="2" type="ORF">HK105_208481</name>
</gene>
<feature type="compositionally biased region" description="Basic and acidic residues" evidence="1">
    <location>
        <begin position="10"/>
        <end position="20"/>
    </location>
</feature>
<evidence type="ECO:0000313" key="3">
    <source>
        <dbReference type="Proteomes" id="UP001527925"/>
    </source>
</evidence>
<reference evidence="2 3" key="1">
    <citation type="submission" date="2023-09" db="EMBL/GenBank/DDBJ databases">
        <title>Pangenome analysis of Batrachochytrium dendrobatidis and related Chytrids.</title>
        <authorList>
            <person name="Yacoub M.N."/>
            <person name="Stajich J.E."/>
            <person name="James T.Y."/>
        </authorList>
    </citation>
    <scope>NUCLEOTIDE SEQUENCE [LARGE SCALE GENOMIC DNA]</scope>
    <source>
        <strain evidence="2 3">JEL0888</strain>
    </source>
</reference>
<keyword evidence="3" id="KW-1185">Reference proteome</keyword>
<sequence length="227" mass="25609">MGGTGAGGGDAREKNTVHDDWRWRIQVKTELQTPANWERRFGYMRGDAAARGGRCDESSSQKAPEDGEMSGLKLPPIHPRGPSQSHLPSKLGRRLDGDKDDFTEVMLANHAIPQIIRRREVQEKYYLPCLTSHDYGWRWMPEERMHGDRVADASDKVDAAASVRKRFTVLSGPLPPLLDPAIVERDFRIEEASKARRPAFTLERFPSNVRGRASVFSWWGGCLESLP</sequence>
<proteinExistence type="predicted"/>
<protein>
    <submittedName>
        <fullName evidence="2">Uncharacterized protein</fullName>
    </submittedName>
</protein>
<dbReference type="Proteomes" id="UP001527925">
    <property type="component" value="Unassembled WGS sequence"/>
</dbReference>
<evidence type="ECO:0000256" key="1">
    <source>
        <dbReference type="SAM" id="MobiDB-lite"/>
    </source>
</evidence>
<name>A0ABR4MXP4_9FUNG</name>
<evidence type="ECO:0000313" key="2">
    <source>
        <dbReference type="EMBL" id="KAL2912052.1"/>
    </source>
</evidence>
<feature type="region of interest" description="Disordered" evidence="1">
    <location>
        <begin position="48"/>
        <end position="95"/>
    </location>
</feature>
<accession>A0ABR4MXP4</accession>
<feature type="compositionally biased region" description="Basic and acidic residues" evidence="1">
    <location>
        <begin position="53"/>
        <end position="65"/>
    </location>
</feature>
<feature type="region of interest" description="Disordered" evidence="1">
    <location>
        <begin position="1"/>
        <end position="20"/>
    </location>
</feature>
<dbReference type="EMBL" id="JADGIZ020000078">
    <property type="protein sequence ID" value="KAL2912052.1"/>
    <property type="molecule type" value="Genomic_DNA"/>
</dbReference>
<comment type="caution">
    <text evidence="2">The sequence shown here is derived from an EMBL/GenBank/DDBJ whole genome shotgun (WGS) entry which is preliminary data.</text>
</comment>